<evidence type="ECO:0000313" key="7">
    <source>
        <dbReference type="EMBL" id="SDE23378.1"/>
    </source>
</evidence>
<evidence type="ECO:0000256" key="4">
    <source>
        <dbReference type="ARBA" id="ARBA00023136"/>
    </source>
</evidence>
<dbReference type="Pfam" id="PF19277">
    <property type="entry name" value="GPAT_C"/>
    <property type="match status" value="1"/>
</dbReference>
<evidence type="ECO:0000259" key="6">
    <source>
        <dbReference type="SMART" id="SM00563"/>
    </source>
</evidence>
<dbReference type="Pfam" id="PF01553">
    <property type="entry name" value="Acyltransferase"/>
    <property type="match status" value="1"/>
</dbReference>
<organism evidence="7 8">
    <name type="scientific">Rhodococcus tukisamuensis</name>
    <dbReference type="NCBI Taxonomy" id="168276"/>
    <lineage>
        <taxon>Bacteria</taxon>
        <taxon>Bacillati</taxon>
        <taxon>Actinomycetota</taxon>
        <taxon>Actinomycetes</taxon>
        <taxon>Mycobacteriales</taxon>
        <taxon>Nocardiaceae</taxon>
        <taxon>Rhodococcus</taxon>
    </lineage>
</organism>
<name>A0A1G7B8D0_9NOCA</name>
<protein>
    <submittedName>
        <fullName evidence="7">Glycerol-3-phosphate O-acyltransferase</fullName>
    </submittedName>
</protein>
<dbReference type="EMBL" id="FNAB01000012">
    <property type="protein sequence ID" value="SDE23378.1"/>
    <property type="molecule type" value="Genomic_DNA"/>
</dbReference>
<dbReference type="SMART" id="SM00563">
    <property type="entry name" value="PlsC"/>
    <property type="match status" value="1"/>
</dbReference>
<comment type="subcellular location">
    <subcellularLocation>
        <location evidence="1">Endomembrane system</location>
        <topology evidence="1">Peripheral membrane protein</topology>
    </subcellularLocation>
</comment>
<dbReference type="InterPro" id="IPR045520">
    <property type="entry name" value="GPAT/DHAPAT_C"/>
</dbReference>
<comment type="similarity">
    <text evidence="2">Belongs to the GPAT/DAPAT family.</text>
</comment>
<dbReference type="STRING" id="168276.SAMN05444580_112125"/>
<dbReference type="GO" id="GO:0008374">
    <property type="term" value="F:O-acyltransferase activity"/>
    <property type="evidence" value="ECO:0007669"/>
    <property type="project" value="InterPro"/>
</dbReference>
<dbReference type="PANTHER" id="PTHR12563">
    <property type="entry name" value="GLYCEROL-3-PHOSPHATE ACYLTRANSFERASE"/>
    <property type="match status" value="1"/>
</dbReference>
<dbReference type="PANTHER" id="PTHR12563:SF17">
    <property type="entry name" value="DIHYDROXYACETONE PHOSPHATE ACYLTRANSFERASE"/>
    <property type="match status" value="1"/>
</dbReference>
<dbReference type="SUPFAM" id="SSF69593">
    <property type="entry name" value="Glycerol-3-phosphate (1)-acyltransferase"/>
    <property type="match status" value="1"/>
</dbReference>
<dbReference type="InterPro" id="IPR022284">
    <property type="entry name" value="GPAT/DHAPAT"/>
</dbReference>
<evidence type="ECO:0000256" key="1">
    <source>
        <dbReference type="ARBA" id="ARBA00004184"/>
    </source>
</evidence>
<accession>A0A1G7B8D0</accession>
<keyword evidence="3 7" id="KW-0808">Transferase</keyword>
<dbReference type="NCBIfam" id="NF002886">
    <property type="entry name" value="PRK03355.1"/>
    <property type="match status" value="1"/>
</dbReference>
<evidence type="ECO:0000256" key="2">
    <source>
        <dbReference type="ARBA" id="ARBA00007937"/>
    </source>
</evidence>
<keyword evidence="8" id="KW-1185">Reference proteome</keyword>
<dbReference type="GO" id="GO:0012505">
    <property type="term" value="C:endomembrane system"/>
    <property type="evidence" value="ECO:0007669"/>
    <property type="project" value="UniProtKB-SubCell"/>
</dbReference>
<dbReference type="CDD" id="cd07993">
    <property type="entry name" value="LPLAT_DHAPAT-like"/>
    <property type="match status" value="1"/>
</dbReference>
<dbReference type="GO" id="GO:0005886">
    <property type="term" value="C:plasma membrane"/>
    <property type="evidence" value="ECO:0007669"/>
    <property type="project" value="TreeGrafter"/>
</dbReference>
<dbReference type="RefSeq" id="WP_072847335.1">
    <property type="nucleotide sequence ID" value="NZ_FNAB01000012.1"/>
</dbReference>
<evidence type="ECO:0000313" key="8">
    <source>
        <dbReference type="Proteomes" id="UP000199417"/>
    </source>
</evidence>
<evidence type="ECO:0000256" key="3">
    <source>
        <dbReference type="ARBA" id="ARBA00022679"/>
    </source>
</evidence>
<evidence type="ECO:0000256" key="5">
    <source>
        <dbReference type="ARBA" id="ARBA00023315"/>
    </source>
</evidence>
<reference evidence="7 8" key="1">
    <citation type="submission" date="2016-10" db="EMBL/GenBank/DDBJ databases">
        <authorList>
            <person name="de Groot N.N."/>
        </authorList>
    </citation>
    <scope>NUCLEOTIDE SEQUENCE [LARGE SCALE GENOMIC DNA]</scope>
    <source>
        <strain evidence="7 8">JCM 11308</strain>
    </source>
</reference>
<dbReference type="Proteomes" id="UP000199417">
    <property type="component" value="Unassembled WGS sequence"/>
</dbReference>
<dbReference type="InterPro" id="IPR041728">
    <property type="entry name" value="GPAT/DHAPAT_LPLAT"/>
</dbReference>
<dbReference type="AlphaFoldDB" id="A0A1G7B8D0"/>
<sequence length="768" mass="86415">MTDTPTRQRVYLTETMTEAEAGVLRTWIAGKSTAAGVPVATVAITDRNLTDLAKRTDDPLLSPLRVVWIPDSGRRRNPAVRLREALAPRDPLHPGRGAQRRTLRTDPARVRVIEGEPAPLSDLERRLTESGGGSLPEYIRRQAALALERAELGLLGSQYKVSRFVVDEITDTRRFYTGTLDLAEQLGLTVAEVDKRARADLDEMVATQSRQAIAVWDRLGRYFSRAYRIDVDTSRFEELRALNKEHSLVFLPSHRSYLDPLVLRPALLANGLPLNHVMGGLNVGFWPIGPISKRSGTVFIRRKFGTDEVYKWSLREYMRYLLTKRFNLEWYIEGGRGRTGKLRPPRFGLLTYLTKAFRVSGASDVYLVPVALSYDQLYEVGAMAAEAHGAEKKPEGLRWMVGYVRAQGTRNGVAHVTIGRPLSLAEALRQEPDQRLAIQKAAFEVCHRINEVTPVTASSLVMLAFLGIEDRALTVPELGFILGPMVDYITARGLPTAGDVDLNDPRVIRKALLTHVDSGVLRRFDKGDERVYYLGKDQHLVAAFYRNNTIHFLVARAIAELVLQAAVDEHFDDPIADGWAEAKRIRDLLKFEFFFSDRDTFEREMRTELGLIDPEWESFMTDPGRTETMLASVRPYLAHRVLLPFLEAYQVVADQLVLAPPSKAFDEKAFITHCLDVAQQRRLRQQIASSESVSGELFATALNLARNRDLVEAVDDGVKARREAFAEELRVLVARLRHIRALAHARLDLLTEPTPGDLRATRSEEPGQ</sequence>
<dbReference type="InterPro" id="IPR002123">
    <property type="entry name" value="Plipid/glycerol_acylTrfase"/>
</dbReference>
<dbReference type="GO" id="GO:0006629">
    <property type="term" value="P:lipid metabolic process"/>
    <property type="evidence" value="ECO:0007669"/>
    <property type="project" value="InterPro"/>
</dbReference>
<gene>
    <name evidence="7" type="ORF">SAMN05444580_112125</name>
</gene>
<keyword evidence="5 7" id="KW-0012">Acyltransferase</keyword>
<keyword evidence="4" id="KW-0472">Membrane</keyword>
<feature type="domain" description="Phospholipid/glycerol acyltransferase" evidence="6">
    <location>
        <begin position="248"/>
        <end position="375"/>
    </location>
</feature>
<proteinExistence type="inferred from homology"/>